<reference evidence="1 2" key="1">
    <citation type="journal article" date="2022" name="New Phytol.">
        <title>Ecological generalism drives hyperdiversity of secondary metabolite gene clusters in xylarialean endophytes.</title>
        <authorList>
            <person name="Franco M.E.E."/>
            <person name="Wisecaver J.H."/>
            <person name="Arnold A.E."/>
            <person name="Ju Y.M."/>
            <person name="Slot J.C."/>
            <person name="Ahrendt S."/>
            <person name="Moore L.P."/>
            <person name="Eastman K.E."/>
            <person name="Scott K."/>
            <person name="Konkel Z."/>
            <person name="Mondo S.J."/>
            <person name="Kuo A."/>
            <person name="Hayes R.D."/>
            <person name="Haridas S."/>
            <person name="Andreopoulos B."/>
            <person name="Riley R."/>
            <person name="LaButti K."/>
            <person name="Pangilinan J."/>
            <person name="Lipzen A."/>
            <person name="Amirebrahimi M."/>
            <person name="Yan J."/>
            <person name="Adam C."/>
            <person name="Keymanesh K."/>
            <person name="Ng V."/>
            <person name="Louie K."/>
            <person name="Northen T."/>
            <person name="Drula E."/>
            <person name="Henrissat B."/>
            <person name="Hsieh H.M."/>
            <person name="Youens-Clark K."/>
            <person name="Lutzoni F."/>
            <person name="Miadlikowska J."/>
            <person name="Eastwood D.C."/>
            <person name="Hamelin R.C."/>
            <person name="Grigoriev I.V."/>
            <person name="U'Ren J.M."/>
        </authorList>
    </citation>
    <scope>NUCLEOTIDE SEQUENCE [LARGE SCALE GENOMIC DNA]</scope>
    <source>
        <strain evidence="1 2">ER1909</strain>
    </source>
</reference>
<sequence>MAFRFPARVVWRGCAVRGMGLFLMLAIRTSFMTISMRGIPLSLASLLTPFVTYLVTYLRKCALGCLIFLQPLRLGMLVERPGFGGLMSIRWILIGFVSR</sequence>
<keyword evidence="2" id="KW-1185">Reference proteome</keyword>
<evidence type="ECO:0000313" key="2">
    <source>
        <dbReference type="Proteomes" id="UP001497680"/>
    </source>
</evidence>
<protein>
    <submittedName>
        <fullName evidence="1">Uncharacterized protein</fullName>
    </submittedName>
</protein>
<gene>
    <name evidence="1" type="ORF">F4821DRAFT_237380</name>
</gene>
<name>A0ACC0D2P3_9PEZI</name>
<dbReference type="EMBL" id="MU394311">
    <property type="protein sequence ID" value="KAI6087001.1"/>
    <property type="molecule type" value="Genomic_DNA"/>
</dbReference>
<accession>A0ACC0D2P3</accession>
<dbReference type="Proteomes" id="UP001497680">
    <property type="component" value="Unassembled WGS sequence"/>
</dbReference>
<proteinExistence type="predicted"/>
<evidence type="ECO:0000313" key="1">
    <source>
        <dbReference type="EMBL" id="KAI6087001.1"/>
    </source>
</evidence>
<comment type="caution">
    <text evidence="1">The sequence shown here is derived from an EMBL/GenBank/DDBJ whole genome shotgun (WGS) entry which is preliminary data.</text>
</comment>
<organism evidence="1 2">
    <name type="scientific">Hypoxylon rubiginosum</name>
    <dbReference type="NCBI Taxonomy" id="110542"/>
    <lineage>
        <taxon>Eukaryota</taxon>
        <taxon>Fungi</taxon>
        <taxon>Dikarya</taxon>
        <taxon>Ascomycota</taxon>
        <taxon>Pezizomycotina</taxon>
        <taxon>Sordariomycetes</taxon>
        <taxon>Xylariomycetidae</taxon>
        <taxon>Xylariales</taxon>
        <taxon>Hypoxylaceae</taxon>
        <taxon>Hypoxylon</taxon>
    </lineage>
</organism>